<keyword evidence="2" id="KW-0677">Repeat</keyword>
<keyword evidence="1" id="KW-0945">Host-virus interaction</keyword>
<dbReference type="InterPro" id="IPR002110">
    <property type="entry name" value="Ankyrin_rpt"/>
</dbReference>
<gene>
    <name evidence="6" type="ORF">A6F54_18</name>
</gene>
<accession>A0A1D5APF1</accession>
<dbReference type="PANTHER" id="PTHR46680">
    <property type="entry name" value="NF-KAPPA-B INHIBITOR ALPHA"/>
    <property type="match status" value="1"/>
</dbReference>
<dbReference type="InterPro" id="IPR051070">
    <property type="entry name" value="NF-kappa-B_inhibitor"/>
</dbReference>
<evidence type="ECO:0000256" key="1">
    <source>
        <dbReference type="ARBA" id="ARBA00022581"/>
    </source>
</evidence>
<dbReference type="PANTHER" id="PTHR46680:SF3">
    <property type="entry name" value="NF-KAPPA-B INHIBITOR CACTUS"/>
    <property type="match status" value="1"/>
</dbReference>
<keyword evidence="3" id="KW-1100">Inhibition of host NF-kappa-B by virus</keyword>
<dbReference type="GO" id="GO:0085034">
    <property type="term" value="P:symbiont-mediated suppression of host NF-kappaB cascade"/>
    <property type="evidence" value="ECO:0007669"/>
    <property type="project" value="UniProtKB-KW"/>
</dbReference>
<organism evidence="6">
    <name type="scientific">Microplitis mediator bracovirus</name>
    <dbReference type="NCBI Taxonomy" id="1836595"/>
    <lineage>
        <taxon>Viruses</taxon>
        <taxon>Viruses incertae sedis</taxon>
        <taxon>Polydnaviriformidae</taxon>
        <taxon>Bracoviriform</taxon>
    </lineage>
</organism>
<dbReference type="GO" id="GO:0051059">
    <property type="term" value="F:NF-kappaB binding"/>
    <property type="evidence" value="ECO:0007669"/>
    <property type="project" value="TreeGrafter"/>
</dbReference>
<evidence type="ECO:0000256" key="3">
    <source>
        <dbReference type="ARBA" id="ARBA00022863"/>
    </source>
</evidence>
<evidence type="ECO:0000256" key="2">
    <source>
        <dbReference type="ARBA" id="ARBA00022737"/>
    </source>
</evidence>
<evidence type="ECO:0000256" key="4">
    <source>
        <dbReference type="ARBA" id="ARBA00023043"/>
    </source>
</evidence>
<dbReference type="Pfam" id="PF12796">
    <property type="entry name" value="Ank_2"/>
    <property type="match status" value="1"/>
</dbReference>
<name>A0A1D5APF1_9VIRU</name>
<evidence type="ECO:0000313" key="6">
    <source>
        <dbReference type="EMBL" id="AOH69093.1"/>
    </source>
</evidence>
<dbReference type="GO" id="GO:0071356">
    <property type="term" value="P:cellular response to tumor necrosis factor"/>
    <property type="evidence" value="ECO:0007669"/>
    <property type="project" value="TreeGrafter"/>
</dbReference>
<comment type="function">
    <text evidence="5">Suppresses the host immune response through NF-kappa-B inactivation. Possesses ankyrin repeat domains required for NF-kappa-B binding but lacks the regulatory regions required for dissociation from NF-kappa-B and degradation. Therefore, prevents host NF-kappa-B release and subsequent activation.</text>
</comment>
<dbReference type="SUPFAM" id="SSF48403">
    <property type="entry name" value="Ankyrin repeat"/>
    <property type="match status" value="1"/>
</dbReference>
<reference evidence="6" key="1">
    <citation type="journal article" date="2016" name="PLoS ONE">
        <title>Analysis of Genetic Variation across the Encapsidated Genome of Microplitis demolitor Bracovirus in Parasitoid Wasps.</title>
        <authorList>
            <person name="Burke G.R."/>
        </authorList>
    </citation>
    <scope>NUCLEOTIDE SEQUENCE</scope>
    <source>
        <strain evidence="6">UGA</strain>
    </source>
</reference>
<dbReference type="InterPro" id="IPR036770">
    <property type="entry name" value="Ankyrin_rpt-contain_sf"/>
</dbReference>
<keyword evidence="4" id="KW-0040">ANK repeat</keyword>
<dbReference type="EMBL" id="KX223708">
    <property type="protein sequence ID" value="AOH69093.1"/>
    <property type="molecule type" value="Genomic_DNA"/>
</dbReference>
<proteinExistence type="predicted"/>
<evidence type="ECO:0000256" key="5">
    <source>
        <dbReference type="ARBA" id="ARBA00037244"/>
    </source>
</evidence>
<dbReference type="Gene3D" id="1.25.40.20">
    <property type="entry name" value="Ankyrin repeat-containing domain"/>
    <property type="match status" value="1"/>
</dbReference>
<dbReference type="SMART" id="SM00248">
    <property type="entry name" value="ANK"/>
    <property type="match status" value="3"/>
</dbReference>
<protein>
    <submittedName>
        <fullName evidence="6">Uncharacterized protein</fullName>
    </submittedName>
</protein>
<sequence length="180" mass="20111">MGDYKLYKMFSARNGSGGTYFHEACQDNSMSLLWRAADMVDESLPKILNVRDHNGAQCTHIIAASNVSYPIDMMDIVLQLGADINGREGLAGHTPLHICVMKKNYALAEWLCQAPGIDVEAENFAQETPYDLACKMGDRKMIEILEKYRKKCELPSSTCGSDKKPDICHDLLNLTQNLHV</sequence>